<dbReference type="Proteomes" id="UP000199107">
    <property type="component" value="Unassembled WGS sequence"/>
</dbReference>
<protein>
    <recommendedName>
        <fullName evidence="9">Cobalamin biosynthesis protein CobD</fullName>
    </recommendedName>
</protein>
<evidence type="ECO:0000313" key="10">
    <source>
        <dbReference type="EMBL" id="SDL10268.1"/>
    </source>
</evidence>
<evidence type="ECO:0000256" key="2">
    <source>
        <dbReference type="ARBA" id="ARBA00004953"/>
    </source>
</evidence>
<keyword evidence="11" id="KW-1185">Reference proteome</keyword>
<feature type="transmembrane region" description="Helical" evidence="9">
    <location>
        <begin position="67"/>
        <end position="90"/>
    </location>
</feature>
<evidence type="ECO:0000256" key="3">
    <source>
        <dbReference type="ARBA" id="ARBA00006263"/>
    </source>
</evidence>
<dbReference type="GO" id="GO:0048472">
    <property type="term" value="F:threonine-phosphate decarboxylase activity"/>
    <property type="evidence" value="ECO:0007669"/>
    <property type="project" value="InterPro"/>
</dbReference>
<evidence type="ECO:0000313" key="11">
    <source>
        <dbReference type="Proteomes" id="UP000199107"/>
    </source>
</evidence>
<evidence type="ECO:0000256" key="6">
    <source>
        <dbReference type="ARBA" id="ARBA00022692"/>
    </source>
</evidence>
<dbReference type="PANTHER" id="PTHR34308:SF1">
    <property type="entry name" value="COBALAMIN BIOSYNTHESIS PROTEIN CBIB"/>
    <property type="match status" value="1"/>
</dbReference>
<evidence type="ECO:0000256" key="9">
    <source>
        <dbReference type="HAMAP-Rule" id="MF_00024"/>
    </source>
</evidence>
<dbReference type="HAMAP" id="MF_00024">
    <property type="entry name" value="CobD_CbiB"/>
    <property type="match status" value="1"/>
</dbReference>
<evidence type="ECO:0000256" key="8">
    <source>
        <dbReference type="ARBA" id="ARBA00023136"/>
    </source>
</evidence>
<dbReference type="PANTHER" id="PTHR34308">
    <property type="entry name" value="COBALAMIN BIOSYNTHESIS PROTEIN CBIB"/>
    <property type="match status" value="1"/>
</dbReference>
<comment type="similarity">
    <text evidence="3 9">Belongs to the CobD/CbiB family.</text>
</comment>
<keyword evidence="7 9" id="KW-1133">Transmembrane helix</keyword>
<keyword evidence="6 9" id="KW-0812">Transmembrane</keyword>
<keyword evidence="8 9" id="KW-0472">Membrane</keyword>
<name>A0A1G9HB74_9GAMM</name>
<dbReference type="STRING" id="48727.SAMN05192555_102413"/>
<comment type="pathway">
    <text evidence="2 9">Cofactor biosynthesis; adenosylcobalamin biosynthesis.</text>
</comment>
<dbReference type="EMBL" id="FNGH01000002">
    <property type="protein sequence ID" value="SDL10268.1"/>
    <property type="molecule type" value="Genomic_DNA"/>
</dbReference>
<reference evidence="11" key="1">
    <citation type="submission" date="2016-10" db="EMBL/GenBank/DDBJ databases">
        <authorList>
            <person name="Varghese N."/>
            <person name="Submissions S."/>
        </authorList>
    </citation>
    <scope>NUCLEOTIDE SEQUENCE [LARGE SCALE GENOMIC DNA]</scope>
    <source>
        <strain evidence="11">AAP</strain>
    </source>
</reference>
<organism evidence="10 11">
    <name type="scientific">Franzmannia pantelleriensis</name>
    <dbReference type="NCBI Taxonomy" id="48727"/>
    <lineage>
        <taxon>Bacteria</taxon>
        <taxon>Pseudomonadati</taxon>
        <taxon>Pseudomonadota</taxon>
        <taxon>Gammaproteobacteria</taxon>
        <taxon>Oceanospirillales</taxon>
        <taxon>Halomonadaceae</taxon>
        <taxon>Franzmannia</taxon>
    </lineage>
</organism>
<sequence length="336" mass="35741">MSEWLLPGVIVAPLGLAGLGLLAAALALDLLAGDPRRLPHPVVGIGRAIAWLEACWNHGPAASRRRLGVLVTALVVGGAYAAGWVLLTLLGWLHPWLGWAAELWLLWSCLAIKGLADAGRAVAVPLAEGDLPAARRALGMIVGRDTQTLDESEIARGAVETVAENTVDGITAPLFWALIGGAPLALAYKAVNTLDSMVGYRSARYRDFGWASARLDDLANWPAARLTALAIWLSSWWLPGTWRQRGALSATRREAPRHPSPNAGWPEAMVANLLGVQLGGVNYYAGEVSHRATLGTPHRPLCAADIGAAVRLMHGGWIMSLLLMALVLLMLRGVFA</sequence>
<dbReference type="OrthoDB" id="9811967at2"/>
<comment type="subcellular location">
    <subcellularLocation>
        <location evidence="1 9">Cell membrane</location>
        <topology evidence="1 9">Multi-pass membrane protein</topology>
    </subcellularLocation>
</comment>
<accession>A0A1G9HB74</accession>
<keyword evidence="5 9" id="KW-0169">Cobalamin biosynthesis</keyword>
<dbReference type="AlphaFoldDB" id="A0A1G9HB74"/>
<evidence type="ECO:0000256" key="1">
    <source>
        <dbReference type="ARBA" id="ARBA00004651"/>
    </source>
</evidence>
<evidence type="ECO:0000256" key="5">
    <source>
        <dbReference type="ARBA" id="ARBA00022573"/>
    </source>
</evidence>
<dbReference type="NCBIfam" id="TIGR00380">
    <property type="entry name" value="cobal_cbiB"/>
    <property type="match status" value="1"/>
</dbReference>
<dbReference type="InterPro" id="IPR004485">
    <property type="entry name" value="Cobalamin_biosynth_CobD/CbiB"/>
</dbReference>
<dbReference type="UniPathway" id="UPA00148"/>
<gene>
    <name evidence="9" type="primary">cobD</name>
    <name evidence="10" type="ORF">SAMN05192555_102413</name>
</gene>
<dbReference type="GO" id="GO:0015420">
    <property type="term" value="F:ABC-type vitamin B12 transporter activity"/>
    <property type="evidence" value="ECO:0007669"/>
    <property type="project" value="UniProtKB-UniRule"/>
</dbReference>
<keyword evidence="4 9" id="KW-1003">Cell membrane</keyword>
<dbReference type="GO" id="GO:0005886">
    <property type="term" value="C:plasma membrane"/>
    <property type="evidence" value="ECO:0007669"/>
    <property type="project" value="UniProtKB-SubCell"/>
</dbReference>
<feature type="transmembrane region" description="Helical" evidence="9">
    <location>
        <begin position="316"/>
        <end position="335"/>
    </location>
</feature>
<dbReference type="Pfam" id="PF03186">
    <property type="entry name" value="CobD_Cbib"/>
    <property type="match status" value="1"/>
</dbReference>
<evidence type="ECO:0000256" key="4">
    <source>
        <dbReference type="ARBA" id="ARBA00022475"/>
    </source>
</evidence>
<comment type="function">
    <text evidence="9">Converts cobyric acid to cobinamide by the addition of aminopropanol on the F carboxylic group.</text>
</comment>
<feature type="transmembrane region" description="Helical" evidence="9">
    <location>
        <begin position="6"/>
        <end position="28"/>
    </location>
</feature>
<dbReference type="RefSeq" id="WP_089657296.1">
    <property type="nucleotide sequence ID" value="NZ_FNGH01000002.1"/>
</dbReference>
<dbReference type="GO" id="GO:0009236">
    <property type="term" value="P:cobalamin biosynthetic process"/>
    <property type="evidence" value="ECO:0007669"/>
    <property type="project" value="UniProtKB-UniRule"/>
</dbReference>
<comment type="caution">
    <text evidence="9">Lacks conserved residue(s) required for the propagation of feature annotation.</text>
</comment>
<proteinExistence type="inferred from homology"/>
<evidence type="ECO:0000256" key="7">
    <source>
        <dbReference type="ARBA" id="ARBA00022989"/>
    </source>
</evidence>